<accession>A0A518EZL5</accession>
<dbReference type="InterPro" id="IPR011051">
    <property type="entry name" value="RmlC_Cupin_sf"/>
</dbReference>
<dbReference type="InterPro" id="IPR013096">
    <property type="entry name" value="Cupin_2"/>
</dbReference>
<dbReference type="Proteomes" id="UP000320390">
    <property type="component" value="Chromosome"/>
</dbReference>
<gene>
    <name evidence="2" type="ORF">Poly30_50910</name>
</gene>
<evidence type="ECO:0000313" key="2">
    <source>
        <dbReference type="EMBL" id="QDV09533.1"/>
    </source>
</evidence>
<dbReference type="InterPro" id="IPR014710">
    <property type="entry name" value="RmlC-like_jellyroll"/>
</dbReference>
<organism evidence="2 3">
    <name type="scientific">Saltatorellus ferox</name>
    <dbReference type="NCBI Taxonomy" id="2528018"/>
    <lineage>
        <taxon>Bacteria</taxon>
        <taxon>Pseudomonadati</taxon>
        <taxon>Planctomycetota</taxon>
        <taxon>Planctomycetia</taxon>
        <taxon>Planctomycetia incertae sedis</taxon>
        <taxon>Saltatorellus</taxon>
    </lineage>
</organism>
<evidence type="ECO:0000313" key="3">
    <source>
        <dbReference type="Proteomes" id="UP000320390"/>
    </source>
</evidence>
<reference evidence="2 3" key="1">
    <citation type="submission" date="2019-02" db="EMBL/GenBank/DDBJ databases">
        <title>Deep-cultivation of Planctomycetes and their phenomic and genomic characterization uncovers novel biology.</title>
        <authorList>
            <person name="Wiegand S."/>
            <person name="Jogler M."/>
            <person name="Boedeker C."/>
            <person name="Pinto D."/>
            <person name="Vollmers J."/>
            <person name="Rivas-Marin E."/>
            <person name="Kohn T."/>
            <person name="Peeters S.H."/>
            <person name="Heuer A."/>
            <person name="Rast P."/>
            <person name="Oberbeckmann S."/>
            <person name="Bunk B."/>
            <person name="Jeske O."/>
            <person name="Meyerdierks A."/>
            <person name="Storesund J.E."/>
            <person name="Kallscheuer N."/>
            <person name="Luecker S."/>
            <person name="Lage O.M."/>
            <person name="Pohl T."/>
            <person name="Merkel B.J."/>
            <person name="Hornburger P."/>
            <person name="Mueller R.-W."/>
            <person name="Bruemmer F."/>
            <person name="Labrenz M."/>
            <person name="Spormann A.M."/>
            <person name="Op den Camp H."/>
            <person name="Overmann J."/>
            <person name="Amann R."/>
            <person name="Jetten M.S.M."/>
            <person name="Mascher T."/>
            <person name="Medema M.H."/>
            <person name="Devos D.P."/>
            <person name="Kaster A.-K."/>
            <person name="Ovreas L."/>
            <person name="Rohde M."/>
            <person name="Galperin M.Y."/>
            <person name="Jogler C."/>
        </authorList>
    </citation>
    <scope>NUCLEOTIDE SEQUENCE [LARGE SCALE GENOMIC DNA]</scope>
    <source>
        <strain evidence="2 3">Poly30</strain>
    </source>
</reference>
<keyword evidence="3" id="KW-1185">Reference proteome</keyword>
<proteinExistence type="predicted"/>
<dbReference type="PANTHER" id="PTHR36114:SF1">
    <property type="entry name" value="16.7 KDA PROTEIN IN WHIE LOCUS"/>
    <property type="match status" value="1"/>
</dbReference>
<protein>
    <submittedName>
        <fullName evidence="2">Cupin domain protein</fullName>
    </submittedName>
</protein>
<dbReference type="OrthoDB" id="9794183at2"/>
<dbReference type="SUPFAM" id="SSF51182">
    <property type="entry name" value="RmlC-like cupins"/>
    <property type="match status" value="1"/>
</dbReference>
<dbReference type="Gene3D" id="2.60.120.10">
    <property type="entry name" value="Jelly Rolls"/>
    <property type="match status" value="1"/>
</dbReference>
<dbReference type="InterPro" id="IPR052044">
    <property type="entry name" value="PKS_Associated_Protein"/>
</dbReference>
<name>A0A518EZL5_9BACT</name>
<dbReference type="PANTHER" id="PTHR36114">
    <property type="entry name" value="16.7 KDA PROTEIN IN WHIE LOCUS"/>
    <property type="match status" value="1"/>
</dbReference>
<sequence length="132" mass="14626">MSHFVPESISLSAKLDLVQSLWTPHRIARFDGHQMLLARLRGDFVWHQHDGHDEVFLPLSGSLIVEFEGAEGDTVTEVRVGPGEVLVVPAGTRHRPRTADGSEVTVMLIDPLDVQHTGGVRDELTVDEFPEI</sequence>
<dbReference type="AlphaFoldDB" id="A0A518EZL5"/>
<dbReference type="EMBL" id="CP036434">
    <property type="protein sequence ID" value="QDV09533.1"/>
    <property type="molecule type" value="Genomic_DNA"/>
</dbReference>
<dbReference type="CDD" id="cd02226">
    <property type="entry name" value="cupin_YdbB-like"/>
    <property type="match status" value="1"/>
</dbReference>
<feature type="domain" description="Cupin type-2" evidence="1">
    <location>
        <begin position="43"/>
        <end position="108"/>
    </location>
</feature>
<evidence type="ECO:0000259" key="1">
    <source>
        <dbReference type="Pfam" id="PF07883"/>
    </source>
</evidence>
<dbReference type="Pfam" id="PF07883">
    <property type="entry name" value="Cupin_2"/>
    <property type="match status" value="1"/>
</dbReference>